<proteinExistence type="predicted"/>
<sequence>MGESIRSTVRNAARLAVYEEIMIRVKNHHMPATIRVETALGHENCISGEKMDLKNKIVNYEGD</sequence>
<protein>
    <submittedName>
        <fullName evidence="1">Uncharacterized protein</fullName>
    </submittedName>
</protein>
<evidence type="ECO:0000313" key="2">
    <source>
        <dbReference type="Proteomes" id="UP000479000"/>
    </source>
</evidence>
<name>A0A6H5H8S8_9HEMI</name>
<accession>A0A6H5H8S8</accession>
<dbReference type="OrthoDB" id="8122948at2759"/>
<gene>
    <name evidence="1" type="ORF">NTEN_LOCUS17397</name>
</gene>
<dbReference type="EMBL" id="CADCXU010025622">
    <property type="protein sequence ID" value="CAB0012695.1"/>
    <property type="molecule type" value="Genomic_DNA"/>
</dbReference>
<evidence type="ECO:0000313" key="1">
    <source>
        <dbReference type="EMBL" id="CAB0012695.1"/>
    </source>
</evidence>
<reference evidence="1 2" key="1">
    <citation type="submission" date="2020-02" db="EMBL/GenBank/DDBJ databases">
        <authorList>
            <person name="Ferguson B K."/>
        </authorList>
    </citation>
    <scope>NUCLEOTIDE SEQUENCE [LARGE SCALE GENOMIC DNA]</scope>
</reference>
<organism evidence="1 2">
    <name type="scientific">Nesidiocoris tenuis</name>
    <dbReference type="NCBI Taxonomy" id="355587"/>
    <lineage>
        <taxon>Eukaryota</taxon>
        <taxon>Metazoa</taxon>
        <taxon>Ecdysozoa</taxon>
        <taxon>Arthropoda</taxon>
        <taxon>Hexapoda</taxon>
        <taxon>Insecta</taxon>
        <taxon>Pterygota</taxon>
        <taxon>Neoptera</taxon>
        <taxon>Paraneoptera</taxon>
        <taxon>Hemiptera</taxon>
        <taxon>Heteroptera</taxon>
        <taxon>Panheteroptera</taxon>
        <taxon>Cimicomorpha</taxon>
        <taxon>Miridae</taxon>
        <taxon>Dicyphina</taxon>
        <taxon>Nesidiocoris</taxon>
    </lineage>
</organism>
<dbReference type="AlphaFoldDB" id="A0A6H5H8S8"/>
<keyword evidence="2" id="KW-1185">Reference proteome</keyword>
<dbReference type="Proteomes" id="UP000479000">
    <property type="component" value="Unassembled WGS sequence"/>
</dbReference>